<keyword evidence="2" id="KW-0645">Protease</keyword>
<feature type="compositionally biased region" description="Low complexity" evidence="4">
    <location>
        <begin position="884"/>
        <end position="917"/>
    </location>
</feature>
<dbReference type="InterPro" id="IPR003653">
    <property type="entry name" value="Peptidase_C48_C"/>
</dbReference>
<evidence type="ECO:0000313" key="6">
    <source>
        <dbReference type="EMBL" id="KAF5370924.1"/>
    </source>
</evidence>
<comment type="similarity">
    <text evidence="1">Belongs to the peptidase C48 family.</text>
</comment>
<keyword evidence="7" id="KW-1185">Reference proteome</keyword>
<evidence type="ECO:0000256" key="1">
    <source>
        <dbReference type="ARBA" id="ARBA00005234"/>
    </source>
</evidence>
<accession>A0A8H5GTJ2</accession>
<dbReference type="PANTHER" id="PTHR24216:SF65">
    <property type="entry name" value="PAXILLIN-LIKE PROTEIN 1"/>
    <property type="match status" value="1"/>
</dbReference>
<evidence type="ECO:0000256" key="4">
    <source>
        <dbReference type="SAM" id="MobiDB-lite"/>
    </source>
</evidence>
<dbReference type="GO" id="GO:0019783">
    <property type="term" value="F:ubiquitin-like protein peptidase activity"/>
    <property type="evidence" value="ECO:0007669"/>
    <property type="project" value="UniProtKB-ARBA"/>
</dbReference>
<sequence>MSEGFDWDVNEAMTCVKRSNLRMQDVKISWGQLPIPPSFPLPATRLSPQSFLEVTLCITHKKVHVYKPFTFPRLFSTLRGFRRWYGQPHILHMRMDWLRQLICRRAMYDDSSMFTSMRLIGGGRSRQRRAPGDEHAWLQAVALHHSIATPLETADLVDDCYERIASLPLNSRPIPTPVPRMELTRSDLLDLLSNNWLDDCHILAGIKYIIHSAAYPRIAATDPLHILCLSRARDRLEEGKDASLVLLSKVYTPLTPLDFSLLSGQVTELYIPLHENKNHWTLLHLNFTASAYSYADCKKKDQSKVEPPPDQCDLLAWWLDGLGLNFRALNKVLFPVSRLPHQLDNDSCGIIVLSLMASILLQHELWMPERAAIERMLWFLRLSSPPHDKSDVEPDFEWHHFTDTDEDDNVCIISVCSFDSLGNTVDSTHSFSLHPSFSSSPSSSTIALLPEALDPSIGTTSASSSVPFSSPSLTSLSYESSVASLKKRSSSSLIASPSSSDDESDTSDAMDYHQLKRHKGHGPRKGSSWAKQKALKVQAKDTAFEGHAMKLRNFRSKILEIDPHAELKEDDLCAVRCSACAGWLEMRAVYDILRFSEHRRGGKCQARQSTGMVSKSLFAMGFVRKTKEIAASKICTTPLPCPGLTRESDPNVNTYLMRTTATYGGALSRLSIAKSLFHDIHQWKDLSMQQRRMVIRRQEVLASWKIARQVEAVFSVKCEENVHTPVGTDPLPCPACKSLYKLPSFQAALRRPLPAEHNMKYVPKAYRNTALGEIYLKFHGVRELMEIDDGKSPWLKFAVGAAAGDYQSQTVLGMVEAFVLKAERLRRGKTLRNMKYSGAFSDFSDMLASLSPVAYRNFQAQFGGRTLEGLRLWAPPKPDLEPASRPSRSSIRIDQSPSHRSAGRSVSRQSSSSVPAPVALRTPTVVFPLPVPATTWSHTLARSSSVPGSFAPRRPIRKPYDNVSHIPVTQVESTSFYHPPPTPSPAPRDNTPAYMHSFHDCSSAPVPPSHQFPVPQIPTLPDPMTRPPTRPASLSSPRSIHPPPHASPSQTKLPTTTHITLLSRADDWPDWYSGVQGTIEHTGLWAFVAPDPLPGAYPDPASVPTFPPFIDFAVHLVGSPELEAYQAWWRLDDVVSHVITS</sequence>
<dbReference type="Gene3D" id="3.40.395.10">
    <property type="entry name" value="Adenoviral Proteinase, Chain A"/>
    <property type="match status" value="1"/>
</dbReference>
<feature type="domain" description="Ubiquitin-like protease family profile" evidence="5">
    <location>
        <begin position="181"/>
        <end position="359"/>
    </location>
</feature>
<feature type="region of interest" description="Disordered" evidence="4">
    <location>
        <begin position="873"/>
        <end position="917"/>
    </location>
</feature>
<dbReference type="PANTHER" id="PTHR24216">
    <property type="entry name" value="PAXILLIN-RELATED"/>
    <property type="match status" value="1"/>
</dbReference>
<dbReference type="GO" id="GO:0008234">
    <property type="term" value="F:cysteine-type peptidase activity"/>
    <property type="evidence" value="ECO:0007669"/>
    <property type="project" value="InterPro"/>
</dbReference>
<protein>
    <recommendedName>
        <fullName evidence="5">Ubiquitin-like protease family profile domain-containing protein</fullName>
    </recommendedName>
</protein>
<dbReference type="OrthoDB" id="3268677at2759"/>
<keyword evidence="3" id="KW-0378">Hydrolase</keyword>
<gene>
    <name evidence="6" type="ORF">D9615_009810</name>
</gene>
<dbReference type="GO" id="GO:0006508">
    <property type="term" value="P:proteolysis"/>
    <property type="evidence" value="ECO:0007669"/>
    <property type="project" value="UniProtKB-KW"/>
</dbReference>
<evidence type="ECO:0000313" key="7">
    <source>
        <dbReference type="Proteomes" id="UP000565441"/>
    </source>
</evidence>
<dbReference type="AlphaFoldDB" id="A0A8H5GTJ2"/>
<feature type="region of interest" description="Disordered" evidence="4">
    <location>
        <begin position="940"/>
        <end position="1054"/>
    </location>
</feature>
<comment type="caution">
    <text evidence="6">The sequence shown here is derived from an EMBL/GenBank/DDBJ whole genome shotgun (WGS) entry which is preliminary data.</text>
</comment>
<organism evidence="6 7">
    <name type="scientific">Tricholomella constricta</name>
    <dbReference type="NCBI Taxonomy" id="117010"/>
    <lineage>
        <taxon>Eukaryota</taxon>
        <taxon>Fungi</taxon>
        <taxon>Dikarya</taxon>
        <taxon>Basidiomycota</taxon>
        <taxon>Agaricomycotina</taxon>
        <taxon>Agaricomycetes</taxon>
        <taxon>Agaricomycetidae</taxon>
        <taxon>Agaricales</taxon>
        <taxon>Tricholomatineae</taxon>
        <taxon>Lyophyllaceae</taxon>
        <taxon>Tricholomella</taxon>
    </lineage>
</organism>
<feature type="compositionally biased region" description="Pro residues" evidence="4">
    <location>
        <begin position="1005"/>
        <end position="1030"/>
    </location>
</feature>
<reference evidence="6 7" key="1">
    <citation type="journal article" date="2020" name="ISME J.">
        <title>Uncovering the hidden diversity of litter-decomposition mechanisms in mushroom-forming fungi.</title>
        <authorList>
            <person name="Floudas D."/>
            <person name="Bentzer J."/>
            <person name="Ahren D."/>
            <person name="Johansson T."/>
            <person name="Persson P."/>
            <person name="Tunlid A."/>
        </authorList>
    </citation>
    <scope>NUCLEOTIDE SEQUENCE [LARGE SCALE GENOMIC DNA]</scope>
    <source>
        <strain evidence="6 7">CBS 661.87</strain>
    </source>
</reference>
<evidence type="ECO:0000259" key="5">
    <source>
        <dbReference type="PROSITE" id="PS50600"/>
    </source>
</evidence>
<dbReference type="SUPFAM" id="SSF54001">
    <property type="entry name" value="Cysteine proteinases"/>
    <property type="match status" value="1"/>
</dbReference>
<proteinExistence type="inferred from homology"/>
<dbReference type="InterPro" id="IPR038765">
    <property type="entry name" value="Papain-like_cys_pep_sf"/>
</dbReference>
<dbReference type="Proteomes" id="UP000565441">
    <property type="component" value="Unassembled WGS sequence"/>
</dbReference>
<dbReference type="EMBL" id="JAACJP010000050">
    <property type="protein sequence ID" value="KAF5370924.1"/>
    <property type="molecule type" value="Genomic_DNA"/>
</dbReference>
<evidence type="ECO:0000256" key="3">
    <source>
        <dbReference type="ARBA" id="ARBA00022801"/>
    </source>
</evidence>
<name>A0A8H5GTJ2_9AGAR</name>
<evidence type="ECO:0000256" key="2">
    <source>
        <dbReference type="ARBA" id="ARBA00022670"/>
    </source>
</evidence>
<dbReference type="PROSITE" id="PS50600">
    <property type="entry name" value="ULP_PROTEASE"/>
    <property type="match status" value="1"/>
</dbReference>